<organism evidence="1 2">
    <name type="scientific">Pisum sativum</name>
    <name type="common">Garden pea</name>
    <name type="synonym">Lathyrus oleraceus</name>
    <dbReference type="NCBI Taxonomy" id="3888"/>
    <lineage>
        <taxon>Eukaryota</taxon>
        <taxon>Viridiplantae</taxon>
        <taxon>Streptophyta</taxon>
        <taxon>Embryophyta</taxon>
        <taxon>Tracheophyta</taxon>
        <taxon>Spermatophyta</taxon>
        <taxon>Magnoliopsida</taxon>
        <taxon>eudicotyledons</taxon>
        <taxon>Gunneridae</taxon>
        <taxon>Pentapetalae</taxon>
        <taxon>rosids</taxon>
        <taxon>fabids</taxon>
        <taxon>Fabales</taxon>
        <taxon>Fabaceae</taxon>
        <taxon>Papilionoideae</taxon>
        <taxon>50 kb inversion clade</taxon>
        <taxon>NPAAA clade</taxon>
        <taxon>Hologalegina</taxon>
        <taxon>IRL clade</taxon>
        <taxon>Fabeae</taxon>
        <taxon>Lathyrus</taxon>
    </lineage>
</organism>
<comment type="caution">
    <text evidence="1">The sequence shown here is derived from an EMBL/GenBank/DDBJ whole genome shotgun (WGS) entry which is preliminary data.</text>
</comment>
<keyword evidence="2" id="KW-1185">Reference proteome</keyword>
<dbReference type="EMBL" id="JAMSHJ010000007">
    <property type="protein sequence ID" value="KAI5385433.1"/>
    <property type="molecule type" value="Genomic_DNA"/>
</dbReference>
<protein>
    <submittedName>
        <fullName evidence="1">Uncharacterized protein</fullName>
    </submittedName>
</protein>
<gene>
    <name evidence="1" type="ORF">KIW84_072147</name>
</gene>
<name>A0A9D4ZWT3_PEA</name>
<reference evidence="1 2" key="1">
    <citation type="journal article" date="2022" name="Nat. Genet.">
        <title>Improved pea reference genome and pan-genome highlight genomic features and evolutionary characteristics.</title>
        <authorList>
            <person name="Yang T."/>
            <person name="Liu R."/>
            <person name="Luo Y."/>
            <person name="Hu S."/>
            <person name="Wang D."/>
            <person name="Wang C."/>
            <person name="Pandey M.K."/>
            <person name="Ge S."/>
            <person name="Xu Q."/>
            <person name="Li N."/>
            <person name="Li G."/>
            <person name="Huang Y."/>
            <person name="Saxena R.K."/>
            <person name="Ji Y."/>
            <person name="Li M."/>
            <person name="Yan X."/>
            <person name="He Y."/>
            <person name="Liu Y."/>
            <person name="Wang X."/>
            <person name="Xiang C."/>
            <person name="Varshney R.K."/>
            <person name="Ding H."/>
            <person name="Gao S."/>
            <person name="Zong X."/>
        </authorList>
    </citation>
    <scope>NUCLEOTIDE SEQUENCE [LARGE SCALE GENOMIC DNA]</scope>
    <source>
        <strain evidence="1 2">cv. Zhongwan 6</strain>
    </source>
</reference>
<sequence>MEKAPRIDPLYNPNSSSLGRKKSVIEAYQFQPRDQPIKQKNLCEANKQGIELRESRVRAFVFLLGTRSKRMHWMDARAEMKPLCAEQAYTG</sequence>
<evidence type="ECO:0000313" key="2">
    <source>
        <dbReference type="Proteomes" id="UP001058974"/>
    </source>
</evidence>
<accession>A0A9D4ZWT3</accession>
<dbReference type="Proteomes" id="UP001058974">
    <property type="component" value="Chromosome 7"/>
</dbReference>
<dbReference type="AlphaFoldDB" id="A0A9D4ZWT3"/>
<proteinExistence type="predicted"/>
<evidence type="ECO:0000313" key="1">
    <source>
        <dbReference type="EMBL" id="KAI5385433.1"/>
    </source>
</evidence>
<dbReference type="Gramene" id="Psat07G0214700-T1">
    <property type="protein sequence ID" value="KAI5385433.1"/>
    <property type="gene ID" value="KIW84_072147"/>
</dbReference>